<dbReference type="InterPro" id="IPR004344">
    <property type="entry name" value="TTL/TTLL_fam"/>
</dbReference>
<dbReference type="PANTHER" id="PTHR12241:SF118">
    <property type="entry name" value="TUBULIN POLYGLUTAMYLASE TTLL2-RELATED"/>
    <property type="match status" value="1"/>
</dbReference>
<evidence type="ECO:0000313" key="6">
    <source>
        <dbReference type="Proteomes" id="UP000596742"/>
    </source>
</evidence>
<dbReference type="AlphaFoldDB" id="A0A8B6H0S4"/>
<organism evidence="5 6">
    <name type="scientific">Mytilus galloprovincialis</name>
    <name type="common">Mediterranean mussel</name>
    <dbReference type="NCBI Taxonomy" id="29158"/>
    <lineage>
        <taxon>Eukaryota</taxon>
        <taxon>Metazoa</taxon>
        <taxon>Spiralia</taxon>
        <taxon>Lophotrochozoa</taxon>
        <taxon>Mollusca</taxon>
        <taxon>Bivalvia</taxon>
        <taxon>Autobranchia</taxon>
        <taxon>Pteriomorphia</taxon>
        <taxon>Mytilida</taxon>
        <taxon>Mytiloidea</taxon>
        <taxon>Mytilidae</taxon>
        <taxon>Mytilinae</taxon>
        <taxon>Mytilus</taxon>
    </lineage>
</organism>
<keyword evidence="1 5" id="KW-0436">Ligase</keyword>
<keyword evidence="2" id="KW-0547">Nucleotide-binding</keyword>
<dbReference type="EC" id="6.-.-.-" evidence="5"/>
<protein>
    <submittedName>
        <fullName evidence="5">Tubulin polyglutamylase TTLL2</fullName>
        <ecNumber evidence="5">6.-.-.-</ecNumber>
    </submittedName>
</protein>
<dbReference type="Gene3D" id="3.30.470.20">
    <property type="entry name" value="ATP-grasp fold, B domain"/>
    <property type="match status" value="1"/>
</dbReference>
<name>A0A8B6H0S4_MYTGA</name>
<feature type="compositionally biased region" description="Basic and acidic residues" evidence="4">
    <location>
        <begin position="471"/>
        <end position="481"/>
    </location>
</feature>
<feature type="region of interest" description="Disordered" evidence="4">
    <location>
        <begin position="687"/>
        <end position="720"/>
    </location>
</feature>
<dbReference type="GO" id="GO:0000226">
    <property type="term" value="P:microtubule cytoskeleton organization"/>
    <property type="evidence" value="ECO:0007669"/>
    <property type="project" value="TreeGrafter"/>
</dbReference>
<keyword evidence="6" id="KW-1185">Reference proteome</keyword>
<feature type="compositionally biased region" description="Basic and acidic residues" evidence="4">
    <location>
        <begin position="450"/>
        <end position="461"/>
    </location>
</feature>
<feature type="compositionally biased region" description="Low complexity" evidence="4">
    <location>
        <begin position="557"/>
        <end position="578"/>
    </location>
</feature>
<dbReference type="SUPFAM" id="SSF56059">
    <property type="entry name" value="Glutathione synthetase ATP-binding domain-like"/>
    <property type="match status" value="1"/>
</dbReference>
<feature type="region of interest" description="Disordered" evidence="4">
    <location>
        <begin position="429"/>
        <end position="481"/>
    </location>
</feature>
<dbReference type="GO" id="GO:0036064">
    <property type="term" value="C:ciliary basal body"/>
    <property type="evidence" value="ECO:0007669"/>
    <property type="project" value="TreeGrafter"/>
</dbReference>
<dbReference type="GO" id="GO:0005524">
    <property type="term" value="F:ATP binding"/>
    <property type="evidence" value="ECO:0007669"/>
    <property type="project" value="UniProtKB-KW"/>
</dbReference>
<feature type="compositionally biased region" description="Low complexity" evidence="4">
    <location>
        <begin position="440"/>
        <end position="449"/>
    </location>
</feature>
<evidence type="ECO:0000256" key="3">
    <source>
        <dbReference type="ARBA" id="ARBA00022840"/>
    </source>
</evidence>
<evidence type="ECO:0000256" key="2">
    <source>
        <dbReference type="ARBA" id="ARBA00022741"/>
    </source>
</evidence>
<dbReference type="Proteomes" id="UP000596742">
    <property type="component" value="Unassembled WGS sequence"/>
</dbReference>
<reference evidence="5" key="1">
    <citation type="submission" date="2018-11" db="EMBL/GenBank/DDBJ databases">
        <authorList>
            <person name="Alioto T."/>
            <person name="Alioto T."/>
        </authorList>
    </citation>
    <scope>NUCLEOTIDE SEQUENCE</scope>
</reference>
<feature type="region of interest" description="Disordered" evidence="4">
    <location>
        <begin position="732"/>
        <end position="779"/>
    </location>
</feature>
<feature type="region of interest" description="Disordered" evidence="4">
    <location>
        <begin position="500"/>
        <end position="578"/>
    </location>
</feature>
<dbReference type="GO" id="GO:0070740">
    <property type="term" value="F:tubulin-glutamic acid ligase activity"/>
    <property type="evidence" value="ECO:0007669"/>
    <property type="project" value="TreeGrafter"/>
</dbReference>
<evidence type="ECO:0000256" key="1">
    <source>
        <dbReference type="ARBA" id="ARBA00022598"/>
    </source>
</evidence>
<dbReference type="PANTHER" id="PTHR12241">
    <property type="entry name" value="TUBULIN POLYGLUTAMYLASE"/>
    <property type="match status" value="1"/>
</dbReference>
<keyword evidence="3" id="KW-0067">ATP-binding</keyword>
<feature type="compositionally biased region" description="Polar residues" evidence="4">
    <location>
        <begin position="732"/>
        <end position="763"/>
    </location>
</feature>
<evidence type="ECO:0000256" key="4">
    <source>
        <dbReference type="SAM" id="MobiDB-lite"/>
    </source>
</evidence>
<dbReference type="OrthoDB" id="277439at2759"/>
<accession>A0A8B6H0S4</accession>
<gene>
    <name evidence="5" type="ORF">MGAL_10B029607</name>
</gene>
<feature type="compositionally biased region" description="Low complexity" evidence="4">
    <location>
        <begin position="501"/>
        <end position="512"/>
    </location>
</feature>
<proteinExistence type="predicted"/>
<dbReference type="PROSITE" id="PS51221">
    <property type="entry name" value="TTL"/>
    <property type="match status" value="1"/>
</dbReference>
<evidence type="ECO:0000313" key="5">
    <source>
        <dbReference type="EMBL" id="VDI72016.1"/>
    </source>
</evidence>
<comment type="caution">
    <text evidence="5">The sequence shown here is derived from an EMBL/GenBank/DDBJ whole genome shotgun (WGS) entry which is preliminary data.</text>
</comment>
<feature type="region of interest" description="Disordered" evidence="4">
    <location>
        <begin position="612"/>
        <end position="636"/>
    </location>
</feature>
<dbReference type="EMBL" id="UYJE01009283">
    <property type="protein sequence ID" value="VDI72016.1"/>
    <property type="molecule type" value="Genomic_DNA"/>
</dbReference>
<sequence length="863" mass="97633">MTDRSKALVFRLNDHGQGPEIIRQMFLERGWIEFDEIQQEDEDWNIWWRTSRFRNCDYDFLQSWQRLNHYPKSVGITKKDCLARNLKRMKGVHGTGVYNFSPIAFNLPNDYTRYVAEYGRLKQQQNDGKSLLWICKPADMSRGRGIFLFRDISELQYDCNAVVQRYIAKPMLIGGYKFDLRIYVAVPSFHPLSVYIYEEGIVRFSTEKYDLNTLNNVFAHLTNTSINKHSPSYTTDKEYIGPGCKWTLTQLRHYFHQNNINDNVLWIRILNIIILTILIQAPQVPKCTNCFELYGFDVLIDENLKPWLLEVNFSPSLSADCQVDMVVKKPLLHDIIQLMNFKESDVLRGGEKLKRQSTRIKGNETIDRYASSSRLSHHSSIQRGSSFHKNISSLSKQSTVERELASYIEQDSDEIKIKVKGDECLGLPLVNTKEDSRPNSGSSGISSSHSDLRQGHEEVHKPIKNSIKRSKSADTRSNYDETVGSREKVKFYIGQKRIDDNNNVSKNTTVNNIRVPRSAVTRESSSRYPRIDRQTTSSSFASKSEGLISHRHEKGSIKSSATSDSAISSFSGSSENSDLISLPVESMKATPRLLSQRQNVVPAVEVSASNSNTSVTESSQTMKIKSLRPNGNSSTFRKISALGVSNTPSQLNSNRSRSRMQTNISNSSVSNLPNVGYKKLQVSTPVPKTTITPRHGSIPRNISRNPVSKYYGNNGRNSSQANINLTRSQLFVSNSPTQSQTIRSSLQSNSRDLGQRNTNNSRLSIRRDSLHSKHPVRPRLKGPAPIVGDFFLGFPFSEISLKAANTTLDAHVVVKETQRLLKEALVKVDKISGDIKVGGHLPYGASEWERRLWGPVKPQEENS</sequence>
<dbReference type="Pfam" id="PF03133">
    <property type="entry name" value="TTL"/>
    <property type="match status" value="1"/>
</dbReference>
<dbReference type="GO" id="GO:0015631">
    <property type="term" value="F:tubulin binding"/>
    <property type="evidence" value="ECO:0007669"/>
    <property type="project" value="TreeGrafter"/>
</dbReference>